<feature type="domain" description="Glycosyl transferase family 1" evidence="1">
    <location>
        <begin position="211"/>
        <end position="343"/>
    </location>
</feature>
<name>A0ABP9EZB7_9GAMM</name>
<dbReference type="Proteomes" id="UP001499988">
    <property type="component" value="Unassembled WGS sequence"/>
</dbReference>
<dbReference type="Pfam" id="PF13439">
    <property type="entry name" value="Glyco_transf_4"/>
    <property type="match status" value="1"/>
</dbReference>
<comment type="caution">
    <text evidence="3">The sequence shown here is derived from an EMBL/GenBank/DDBJ whole genome shotgun (WGS) entry which is preliminary data.</text>
</comment>
<dbReference type="InterPro" id="IPR028098">
    <property type="entry name" value="Glyco_trans_4-like_N"/>
</dbReference>
<dbReference type="PANTHER" id="PTHR12526:SF637">
    <property type="entry name" value="GLYCOSYLTRANSFERASE EPSF-RELATED"/>
    <property type="match status" value="1"/>
</dbReference>
<dbReference type="RefSeq" id="WP_345335738.1">
    <property type="nucleotide sequence ID" value="NZ_BAABJZ010000084.1"/>
</dbReference>
<sequence length="377" mass="42156">MTKTTILVLFSYGMSATRWQQMGILEKEKVIFEAYLANGLAQRVLWFTYDPADEVLIAQMQQEGRLDRGIEVIPVPTWLSRPGGKLLYSLLGPWCRRSWFRQADAMINHQTSGSWTGIIAKLIGHGRFVYRYGHSLWRRHLDRRQYGRLAFSWPLDRLAMAVSDHALVCTQTDYRQTSQGRGVSLCPNFIDTDDGLMAVPEPIAQRVARGVFVGRLMPFKNLFHLIEACHQQGLGLDLYGDGPLKAGLQAHVQSLGADCRFLGVKPNRELRVALRQYRYFFLVSNYEAMPKALLEGLAAGCVSVVSPNYGCAEIVEDGVTGFISADWSVAAIAAAIARAKTADQARISQAAVRLVEQQYSLKRVMALHRHALLGEAL</sequence>
<evidence type="ECO:0000313" key="4">
    <source>
        <dbReference type="Proteomes" id="UP001499988"/>
    </source>
</evidence>
<accession>A0ABP9EZB7</accession>
<dbReference type="Gene3D" id="3.40.50.2000">
    <property type="entry name" value="Glycogen Phosphorylase B"/>
    <property type="match status" value="2"/>
</dbReference>
<dbReference type="SUPFAM" id="SSF53756">
    <property type="entry name" value="UDP-Glycosyltransferase/glycogen phosphorylase"/>
    <property type="match status" value="1"/>
</dbReference>
<protein>
    <submittedName>
        <fullName evidence="3">Uncharacterized protein</fullName>
    </submittedName>
</protein>
<dbReference type="EMBL" id="BAABJZ010000084">
    <property type="protein sequence ID" value="GAA4890763.1"/>
    <property type="molecule type" value="Genomic_DNA"/>
</dbReference>
<reference evidence="4" key="1">
    <citation type="journal article" date="2019" name="Int. J. Syst. Evol. Microbiol.">
        <title>The Global Catalogue of Microorganisms (GCM) 10K type strain sequencing project: providing services to taxonomists for standard genome sequencing and annotation.</title>
        <authorList>
            <consortium name="The Broad Institute Genomics Platform"/>
            <consortium name="The Broad Institute Genome Sequencing Center for Infectious Disease"/>
            <person name="Wu L."/>
            <person name="Ma J."/>
        </authorList>
    </citation>
    <scope>NUCLEOTIDE SEQUENCE [LARGE SCALE GENOMIC DNA]</scope>
    <source>
        <strain evidence="4">JCM 18401</strain>
    </source>
</reference>
<dbReference type="CDD" id="cd03801">
    <property type="entry name" value="GT4_PimA-like"/>
    <property type="match status" value="1"/>
</dbReference>
<dbReference type="InterPro" id="IPR001296">
    <property type="entry name" value="Glyco_trans_1"/>
</dbReference>
<keyword evidence="4" id="KW-1185">Reference proteome</keyword>
<evidence type="ECO:0000313" key="3">
    <source>
        <dbReference type="EMBL" id="GAA4890763.1"/>
    </source>
</evidence>
<evidence type="ECO:0000259" key="1">
    <source>
        <dbReference type="Pfam" id="PF00534"/>
    </source>
</evidence>
<organism evidence="3 4">
    <name type="scientific">Ferrimonas pelagia</name>
    <dbReference type="NCBI Taxonomy" id="1177826"/>
    <lineage>
        <taxon>Bacteria</taxon>
        <taxon>Pseudomonadati</taxon>
        <taxon>Pseudomonadota</taxon>
        <taxon>Gammaproteobacteria</taxon>
        <taxon>Alteromonadales</taxon>
        <taxon>Ferrimonadaceae</taxon>
        <taxon>Ferrimonas</taxon>
    </lineage>
</organism>
<dbReference type="PANTHER" id="PTHR12526">
    <property type="entry name" value="GLYCOSYLTRANSFERASE"/>
    <property type="match status" value="1"/>
</dbReference>
<dbReference type="Pfam" id="PF00534">
    <property type="entry name" value="Glycos_transf_1"/>
    <property type="match status" value="1"/>
</dbReference>
<proteinExistence type="predicted"/>
<evidence type="ECO:0000259" key="2">
    <source>
        <dbReference type="Pfam" id="PF13439"/>
    </source>
</evidence>
<feature type="domain" description="Glycosyltransferase subfamily 4-like N-terminal" evidence="2">
    <location>
        <begin position="35"/>
        <end position="193"/>
    </location>
</feature>
<gene>
    <name evidence="3" type="ORF">GCM10023333_24990</name>
</gene>